<dbReference type="Proteomes" id="UP000606786">
    <property type="component" value="Unassembled WGS sequence"/>
</dbReference>
<keyword evidence="2" id="KW-1185">Reference proteome</keyword>
<reference evidence="1" key="1">
    <citation type="submission" date="2020-11" db="EMBL/GenBank/DDBJ databases">
        <authorList>
            <person name="Whitehead M."/>
        </authorList>
    </citation>
    <scope>NUCLEOTIDE SEQUENCE</scope>
    <source>
        <strain evidence="1">EGII</strain>
    </source>
</reference>
<proteinExistence type="predicted"/>
<evidence type="ECO:0000313" key="2">
    <source>
        <dbReference type="Proteomes" id="UP000606786"/>
    </source>
</evidence>
<dbReference type="PANTHER" id="PTHR47331">
    <property type="entry name" value="PHD-TYPE DOMAIN-CONTAINING PROTEIN"/>
    <property type="match status" value="1"/>
</dbReference>
<organism evidence="1 2">
    <name type="scientific">Ceratitis capitata</name>
    <name type="common">Mediterranean fruit fly</name>
    <name type="synonym">Tephritis capitata</name>
    <dbReference type="NCBI Taxonomy" id="7213"/>
    <lineage>
        <taxon>Eukaryota</taxon>
        <taxon>Metazoa</taxon>
        <taxon>Ecdysozoa</taxon>
        <taxon>Arthropoda</taxon>
        <taxon>Hexapoda</taxon>
        <taxon>Insecta</taxon>
        <taxon>Pterygota</taxon>
        <taxon>Neoptera</taxon>
        <taxon>Endopterygota</taxon>
        <taxon>Diptera</taxon>
        <taxon>Brachycera</taxon>
        <taxon>Muscomorpha</taxon>
        <taxon>Tephritoidea</taxon>
        <taxon>Tephritidae</taxon>
        <taxon>Ceratitis</taxon>
        <taxon>Ceratitis</taxon>
    </lineage>
</organism>
<dbReference type="InterPro" id="IPR043502">
    <property type="entry name" value="DNA/RNA_pol_sf"/>
</dbReference>
<dbReference type="OrthoDB" id="8065733at2759"/>
<sequence length="344" mass="39656">MVGHTVRHSNKICSLTICSNDRKIKKIATQVLILLQLTQFLPSFKITYLDIKRYASLPLADLSCFAPARIDMVVGSDILPKIQVPDLKNDIGGSLIAQNTIFGWILCGPVARPITSFSIQLIETMADLLGNLLKKFWEQEEVPEAQTQTDEDTICEDRYRNATYRRNDGRYVVKLPFKPEFPNSMALGHSRLLAQQIYAEVLEEYQALNHMERMNSQEIIRDGKYFSNYLPHHAVIKPDSKSTKVRVVFNASKLSHSGLYLNNILHTGLIPQNDLMLVIIRWRLYKYVSNGDIEKNCRQIYVHKEDQDFQRILFRKSQNSPVEDYKLKRVTFGMNCAPYLVIRT</sequence>
<accession>A0A811UTG0</accession>
<comment type="caution">
    <text evidence="1">The sequence shown here is derived from an EMBL/GenBank/DDBJ whole genome shotgun (WGS) entry which is preliminary data.</text>
</comment>
<dbReference type="GO" id="GO:0071897">
    <property type="term" value="P:DNA biosynthetic process"/>
    <property type="evidence" value="ECO:0007669"/>
    <property type="project" value="UniProtKB-ARBA"/>
</dbReference>
<dbReference type="PANTHER" id="PTHR47331:SF1">
    <property type="entry name" value="GAG-LIKE PROTEIN"/>
    <property type="match status" value="1"/>
</dbReference>
<evidence type="ECO:0000313" key="1">
    <source>
        <dbReference type="EMBL" id="CAD7001235.1"/>
    </source>
</evidence>
<dbReference type="AlphaFoldDB" id="A0A811UTG0"/>
<protein>
    <submittedName>
        <fullName evidence="1">(Mediterranean fruit fly) hypothetical protein</fullName>
    </submittedName>
</protein>
<gene>
    <name evidence="1" type="ORF">CCAP1982_LOCUS9733</name>
</gene>
<dbReference type="SUPFAM" id="SSF56672">
    <property type="entry name" value="DNA/RNA polymerases"/>
    <property type="match status" value="1"/>
</dbReference>
<name>A0A811UTG0_CERCA</name>
<dbReference type="EMBL" id="CAJHJT010000023">
    <property type="protein sequence ID" value="CAD7001235.1"/>
    <property type="molecule type" value="Genomic_DNA"/>
</dbReference>